<name>A0A8H6MEG7_9AGAR</name>
<dbReference type="EMBL" id="JACGCI010000001">
    <property type="protein sequence ID" value="KAF6766413.1"/>
    <property type="molecule type" value="Genomic_DNA"/>
</dbReference>
<feature type="non-terminal residue" evidence="3">
    <location>
        <position position="685"/>
    </location>
</feature>
<dbReference type="AlphaFoldDB" id="A0A8H6MEG7"/>
<dbReference type="Proteomes" id="UP000521943">
    <property type="component" value="Unassembled WGS sequence"/>
</dbReference>
<dbReference type="CDD" id="cd09076">
    <property type="entry name" value="L1-EN"/>
    <property type="match status" value="1"/>
</dbReference>
<reference evidence="3 4" key="1">
    <citation type="submission" date="2020-07" db="EMBL/GenBank/DDBJ databases">
        <title>Comparative genomics of pyrophilous fungi reveals a link between fire events and developmental genes.</title>
        <authorList>
            <consortium name="DOE Joint Genome Institute"/>
            <person name="Steindorff A.S."/>
            <person name="Carver A."/>
            <person name="Calhoun S."/>
            <person name="Stillman K."/>
            <person name="Liu H."/>
            <person name="Lipzen A."/>
            <person name="Pangilinan J."/>
            <person name="Labutti K."/>
            <person name="Bruns T.D."/>
            <person name="Grigoriev I.V."/>
        </authorList>
    </citation>
    <scope>NUCLEOTIDE SEQUENCE [LARGE SCALE GENOMIC DNA]</scope>
    <source>
        <strain evidence="3 4">CBS 144469</strain>
    </source>
</reference>
<feature type="compositionally biased region" description="Polar residues" evidence="1">
    <location>
        <begin position="47"/>
        <end position="70"/>
    </location>
</feature>
<evidence type="ECO:0000259" key="2">
    <source>
        <dbReference type="Pfam" id="PF03372"/>
    </source>
</evidence>
<dbReference type="Gene3D" id="3.60.10.10">
    <property type="entry name" value="Endonuclease/exonuclease/phosphatase"/>
    <property type="match status" value="1"/>
</dbReference>
<dbReference type="Pfam" id="PF03372">
    <property type="entry name" value="Exo_endo_phos"/>
    <property type="match status" value="1"/>
</dbReference>
<proteinExistence type="predicted"/>
<feature type="region of interest" description="Disordered" evidence="1">
    <location>
        <begin position="43"/>
        <end position="82"/>
    </location>
</feature>
<keyword evidence="3" id="KW-0255">Endonuclease</keyword>
<keyword evidence="3" id="KW-0269">Exonuclease</keyword>
<dbReference type="PANTHER" id="PTHR19446">
    <property type="entry name" value="REVERSE TRANSCRIPTASES"/>
    <property type="match status" value="1"/>
</dbReference>
<dbReference type="GO" id="GO:0004519">
    <property type="term" value="F:endonuclease activity"/>
    <property type="evidence" value="ECO:0007669"/>
    <property type="project" value="UniProtKB-KW"/>
</dbReference>
<organism evidence="3 4">
    <name type="scientific">Ephemerocybe angulata</name>
    <dbReference type="NCBI Taxonomy" id="980116"/>
    <lineage>
        <taxon>Eukaryota</taxon>
        <taxon>Fungi</taxon>
        <taxon>Dikarya</taxon>
        <taxon>Basidiomycota</taxon>
        <taxon>Agaricomycotina</taxon>
        <taxon>Agaricomycetes</taxon>
        <taxon>Agaricomycetidae</taxon>
        <taxon>Agaricales</taxon>
        <taxon>Agaricineae</taxon>
        <taxon>Psathyrellaceae</taxon>
        <taxon>Ephemerocybe</taxon>
    </lineage>
</organism>
<feature type="domain" description="Endonuclease/exonuclease/phosphatase" evidence="2">
    <location>
        <begin position="93"/>
        <end position="321"/>
    </location>
</feature>
<accession>A0A8H6MEG7</accession>
<dbReference type="GO" id="GO:0004527">
    <property type="term" value="F:exonuclease activity"/>
    <property type="evidence" value="ECO:0007669"/>
    <property type="project" value="UniProtKB-KW"/>
</dbReference>
<dbReference type="OrthoDB" id="3264871at2759"/>
<gene>
    <name evidence="3" type="ORF">DFP72DRAFT_797875</name>
</gene>
<evidence type="ECO:0000313" key="3">
    <source>
        <dbReference type="EMBL" id="KAF6766413.1"/>
    </source>
</evidence>
<keyword evidence="3" id="KW-0540">Nuclease</keyword>
<dbReference type="InterPro" id="IPR036691">
    <property type="entry name" value="Endo/exonu/phosph_ase_sf"/>
</dbReference>
<sequence>MSHDPTGTPQAPADVNGISLPDGWDDPEIWGTFIPFTEEHQHALDEVQTTPTSETRGGAGTQSANGTQPTRALRSKKDRTGCKNSRAALRIASLNMKGGGTAHTNGKWRTISRLMKTHSISILALQETHLTEEHRLELERRYDRMKIISSPDPDNESGKGGVAILINKHNTNWQDIQEEYTIPGRALTITVKWGHSSSMRVTAIYAPAGTTVEKAEFWTDLRDIWRNDRSKRPDVLLGDLNMVENAIDRLPARADKNRVVEPFTELRSEAKLTDGWQATHGGGKPRYTFRTRKRGRVNSRSRIDRIYVTDELLRNSYEWNIINTGIDTLDHYMVTAYVATDNTPFVGKGRSTIGDFILDFPELRESFRKRALELERALSEIRKERTPTKNPQTLWKEFKKDLLILARDFSRKRVSLIDREIDMWQKRKESIHELENLEEQEDELILLDEIEDNITDLLAAKTLRQKTKMEARHHFVAETNTKYDYILHNEKKPRDTIPRLRKPGSEPPQYATSTNEMVEIATKHHEDLQGEYVHEPGSAAAETAKRRALNSLKPRLGARERTRLGRRIRGKDVERAVNDIANGKASGLDGIPIEVWKMLAKEYKTETSKSDEGKPFKSTANIIAIITTVLNDVVRHGVATDTDFAEGWMCPLYKKKDRADIANYRPITVLNTDYKVMTKILTNRL</sequence>
<comment type="caution">
    <text evidence="3">The sequence shown here is derived from an EMBL/GenBank/DDBJ whole genome shotgun (WGS) entry which is preliminary data.</text>
</comment>
<evidence type="ECO:0000313" key="4">
    <source>
        <dbReference type="Proteomes" id="UP000521943"/>
    </source>
</evidence>
<dbReference type="InterPro" id="IPR005135">
    <property type="entry name" value="Endo/exonuclease/phosphatase"/>
</dbReference>
<keyword evidence="4" id="KW-1185">Reference proteome</keyword>
<evidence type="ECO:0000256" key="1">
    <source>
        <dbReference type="SAM" id="MobiDB-lite"/>
    </source>
</evidence>
<dbReference type="SUPFAM" id="SSF56219">
    <property type="entry name" value="DNase I-like"/>
    <property type="match status" value="1"/>
</dbReference>
<protein>
    <submittedName>
        <fullName evidence="3">Endonuclease/exonuclease/phosphatase</fullName>
    </submittedName>
</protein>
<keyword evidence="3" id="KW-0378">Hydrolase</keyword>